<dbReference type="AlphaFoldDB" id="A0A9W8ISF4"/>
<dbReference type="PANTHER" id="PTHR12496:SF0">
    <property type="entry name" value="METHYLTRANSFERASE DOMAIN-CONTAINING PROTEIN"/>
    <property type="match status" value="1"/>
</dbReference>
<dbReference type="Proteomes" id="UP001140074">
    <property type="component" value="Unassembled WGS sequence"/>
</dbReference>
<proteinExistence type="predicted"/>
<dbReference type="SUPFAM" id="SSF53335">
    <property type="entry name" value="S-adenosyl-L-methionine-dependent methyltransferases"/>
    <property type="match status" value="1"/>
</dbReference>
<dbReference type="Pfam" id="PF13679">
    <property type="entry name" value="Methyltransf_32"/>
    <property type="match status" value="1"/>
</dbReference>
<dbReference type="InterPro" id="IPR052220">
    <property type="entry name" value="METTL25"/>
</dbReference>
<name>A0A9W8ISF4_9FUNG</name>
<sequence length="484" mass="52824">MAIDNGIELPDGFSSASEYAAEVKRVYSPYAFLAQMHIVDFLVRPHWESLDVEWRDYFMSDEFDISKLIPLATHGQTDAACPSSLREFVGKMFSLQFPRQRIGDQGTSEERELVLKYFVDGMSEKKREEVVDLAALVGHVARDTGSGLVVDVGAGQGYLSRVVAYGRADAPRVLAVDFAEGRKRGAEVHQRRTVKRLQGKRATAEGYQGPRDIESRLVHRVLRVDLESAGELATAAQEEAGGGRWMLCGLHACGDLSSSVLKAFAESDAVAVVVVPCCYNHITEGQGAGFPMSSELHGVQFGINALKTACQATVRWESREQDTMAGFQRNYFRALLHYLMVTMGQLPIDAPFPAVGGVTGTELKAAEEHVGTVGGDDRAFAVYAYAALERLGMEWRPTVAQCVEARQKTSNGYRQMAVVWTLRSLIGPLIEGMLVVDRALYLRKHCGPAGGVRAFALFDAVTSPRNVVLVAWRGGRGGSSGLKA</sequence>
<evidence type="ECO:0000259" key="1">
    <source>
        <dbReference type="Pfam" id="PF13679"/>
    </source>
</evidence>
<evidence type="ECO:0000313" key="3">
    <source>
        <dbReference type="Proteomes" id="UP001140074"/>
    </source>
</evidence>
<dbReference type="EMBL" id="JANBUY010000079">
    <property type="protein sequence ID" value="KAJ2864734.1"/>
    <property type="molecule type" value="Genomic_DNA"/>
</dbReference>
<dbReference type="InterPro" id="IPR025714">
    <property type="entry name" value="Methyltranfer_dom"/>
</dbReference>
<comment type="caution">
    <text evidence="2">The sequence shown here is derived from an EMBL/GenBank/DDBJ whole genome shotgun (WGS) entry which is preliminary data.</text>
</comment>
<dbReference type="InterPro" id="IPR029063">
    <property type="entry name" value="SAM-dependent_MTases_sf"/>
</dbReference>
<protein>
    <recommendedName>
        <fullName evidence="1">Methyltransferase domain-containing protein</fullName>
    </recommendedName>
</protein>
<feature type="domain" description="Methyltransferase" evidence="1">
    <location>
        <begin position="125"/>
        <end position="284"/>
    </location>
</feature>
<keyword evidence="3" id="KW-1185">Reference proteome</keyword>
<gene>
    <name evidence="2" type="ORF">GGH94_002734</name>
</gene>
<dbReference type="PANTHER" id="PTHR12496">
    <property type="entry name" value="CGI-41 METHYLTRANSFERASE"/>
    <property type="match status" value="1"/>
</dbReference>
<accession>A0A9W8ISF4</accession>
<organism evidence="2 3">
    <name type="scientific">Coemansia aciculifera</name>
    <dbReference type="NCBI Taxonomy" id="417176"/>
    <lineage>
        <taxon>Eukaryota</taxon>
        <taxon>Fungi</taxon>
        <taxon>Fungi incertae sedis</taxon>
        <taxon>Zoopagomycota</taxon>
        <taxon>Kickxellomycotina</taxon>
        <taxon>Kickxellomycetes</taxon>
        <taxon>Kickxellales</taxon>
        <taxon>Kickxellaceae</taxon>
        <taxon>Coemansia</taxon>
    </lineage>
</organism>
<reference evidence="2" key="1">
    <citation type="submission" date="2022-07" db="EMBL/GenBank/DDBJ databases">
        <title>Phylogenomic reconstructions and comparative analyses of Kickxellomycotina fungi.</title>
        <authorList>
            <person name="Reynolds N.K."/>
            <person name="Stajich J.E."/>
            <person name="Barry K."/>
            <person name="Grigoriev I.V."/>
            <person name="Crous P."/>
            <person name="Smith M.E."/>
        </authorList>
    </citation>
    <scope>NUCLEOTIDE SEQUENCE</scope>
    <source>
        <strain evidence="2">RSA 476</strain>
    </source>
</reference>
<evidence type="ECO:0000313" key="2">
    <source>
        <dbReference type="EMBL" id="KAJ2864734.1"/>
    </source>
</evidence>